<feature type="domain" description="NF-kappa-B essential modulator NEMO CC2-LZ" evidence="4">
    <location>
        <begin position="53"/>
        <end position="101"/>
    </location>
</feature>
<dbReference type="EMBL" id="JAHRIO010000251">
    <property type="protein sequence ID" value="MEQ2157792.1"/>
    <property type="molecule type" value="Genomic_DNA"/>
</dbReference>
<evidence type="ECO:0000256" key="2">
    <source>
        <dbReference type="RuleBase" id="RU367122"/>
    </source>
</evidence>
<keyword evidence="1 3" id="KW-0175">Coiled coil</keyword>
<dbReference type="Gene3D" id="1.20.5.390">
    <property type="entry name" value="L1 transposable element, trimerization domain"/>
    <property type="match status" value="1"/>
</dbReference>
<dbReference type="InterPro" id="IPR032419">
    <property type="entry name" value="CC2-LZ_dom"/>
</dbReference>
<sequence length="150" mass="17742">MICWTPPAAPRQTNLTMKEYFEGLTAWKERQQRGQQVMERHLEETRHSVETLTLQNQELKEWLTTAEEALAAKQKKIDEMKEEMFQKEKELETLSVLRAQVLMRKHLYDAYPLWCAVGNHRTIGKLVFPMCSESFQNMDSIRIHLMDCVN</sequence>
<keyword evidence="2" id="KW-0479">Metal-binding</keyword>
<comment type="function">
    <text evidence="2">May act by regulating membrane trafficking and cellular morphogenesis.</text>
</comment>
<keyword evidence="2" id="KW-0963">Cytoplasm</keyword>
<feature type="coiled-coil region" evidence="3">
    <location>
        <begin position="63"/>
        <end position="97"/>
    </location>
</feature>
<evidence type="ECO:0000256" key="1">
    <source>
        <dbReference type="ARBA" id="ARBA00023054"/>
    </source>
</evidence>
<keyword evidence="2" id="KW-0863">Zinc-finger</keyword>
<reference evidence="5 6" key="1">
    <citation type="submission" date="2021-06" db="EMBL/GenBank/DDBJ databases">
        <authorList>
            <person name="Palmer J.M."/>
        </authorList>
    </citation>
    <scope>NUCLEOTIDE SEQUENCE [LARGE SCALE GENOMIC DNA]</scope>
    <source>
        <strain evidence="5 6">GA_2019</strain>
        <tissue evidence="5">Muscle</tissue>
    </source>
</reference>
<evidence type="ECO:0000313" key="5">
    <source>
        <dbReference type="EMBL" id="MEQ2157792.1"/>
    </source>
</evidence>
<keyword evidence="2" id="KW-0862">Zinc</keyword>
<keyword evidence="2" id="KW-0968">Cytoplasmic vesicle</keyword>
<dbReference type="Pfam" id="PF16516">
    <property type="entry name" value="CC2-LZ"/>
    <property type="match status" value="1"/>
</dbReference>
<comment type="caution">
    <text evidence="5">The sequence shown here is derived from an EMBL/GenBank/DDBJ whole genome shotgun (WGS) entry which is preliminary data.</text>
</comment>
<proteinExistence type="predicted"/>
<evidence type="ECO:0000313" key="6">
    <source>
        <dbReference type="Proteomes" id="UP001476798"/>
    </source>
</evidence>
<evidence type="ECO:0000256" key="3">
    <source>
        <dbReference type="SAM" id="Coils"/>
    </source>
</evidence>
<keyword evidence="2" id="KW-0333">Golgi apparatus</keyword>
<protein>
    <recommendedName>
        <fullName evidence="2">Optineurin</fullName>
    </recommendedName>
</protein>
<dbReference type="Proteomes" id="UP001476798">
    <property type="component" value="Unassembled WGS sequence"/>
</dbReference>
<dbReference type="PANTHER" id="PTHR31553">
    <property type="entry name" value="NF-KAPPA-B ESSENTIAL MODULATOR"/>
    <property type="match status" value="1"/>
</dbReference>
<dbReference type="Gene3D" id="1.20.5.990">
    <property type="entry name" value="Nemo cc2-lz domain - 1d5 darpin complex"/>
    <property type="match status" value="1"/>
</dbReference>
<keyword evidence="6" id="KW-1185">Reference proteome</keyword>
<organism evidence="5 6">
    <name type="scientific">Goodea atripinnis</name>
    <dbReference type="NCBI Taxonomy" id="208336"/>
    <lineage>
        <taxon>Eukaryota</taxon>
        <taxon>Metazoa</taxon>
        <taxon>Chordata</taxon>
        <taxon>Craniata</taxon>
        <taxon>Vertebrata</taxon>
        <taxon>Euteleostomi</taxon>
        <taxon>Actinopterygii</taxon>
        <taxon>Neopterygii</taxon>
        <taxon>Teleostei</taxon>
        <taxon>Neoteleostei</taxon>
        <taxon>Acanthomorphata</taxon>
        <taxon>Ovalentaria</taxon>
        <taxon>Atherinomorphae</taxon>
        <taxon>Cyprinodontiformes</taxon>
        <taxon>Goodeidae</taxon>
        <taxon>Goodea</taxon>
    </lineage>
</organism>
<name>A0ABV0MFK4_9TELE</name>
<keyword evidence="2" id="KW-0967">Endosome</keyword>
<accession>A0ABV0MFK4</accession>
<gene>
    <name evidence="5" type="ORF">GOODEAATRI_005505</name>
</gene>
<comment type="subcellular location">
    <subcellularLocation>
        <location evidence="2">Cytoplasm</location>
        <location evidence="2">Perinuclear region</location>
    </subcellularLocation>
    <subcellularLocation>
        <location evidence="2">Golgi apparatus</location>
    </subcellularLocation>
    <subcellularLocation>
        <location evidence="2">Golgi apparatus</location>
        <location evidence="2">trans-Golgi network</location>
    </subcellularLocation>
    <subcellularLocation>
        <location evidence="2">Cytoplasmic vesicle</location>
        <location evidence="2">Autophagosome</location>
    </subcellularLocation>
    <subcellularLocation>
        <location evidence="2">Cytoplasmic vesicle</location>
    </subcellularLocation>
    <subcellularLocation>
        <location evidence="2">Recycling endosome</location>
    </subcellularLocation>
</comment>
<dbReference type="InterPro" id="IPR051301">
    <property type="entry name" value="Optineurin/NFkB_EssMod"/>
</dbReference>
<dbReference type="PANTHER" id="PTHR31553:SF2">
    <property type="entry name" value="OPTINEURIN"/>
    <property type="match status" value="1"/>
</dbReference>
<evidence type="ECO:0000259" key="4">
    <source>
        <dbReference type="Pfam" id="PF16516"/>
    </source>
</evidence>